<sequence>MSVNSFKPQLWEGALLANFHNTSIADAISTKPTDIKGDKVTFNRVGAGSVKDYTGTISWDDINTTPIDMTFEQKKYFAFSLADIDKVQLKGDVMKATTAEHASVLAEKYDSYVLNKLASSKSNLLTTKKLTPDSVYDSIVDMGTKLSKNKVPKTDRFVIVDAEILGLLSKDPRFIINPNVLENGFVEGQKINGMQVMSSEELPAGNIIAHHKSAVGAAKQLSETEAMRLQSSFADGIRGLCVYDSVILRDEAIVVQPYTLELNSPLVEGEDQ</sequence>
<dbReference type="EMBL" id="BAAACG010000006">
    <property type="protein sequence ID" value="GAA0735424.1"/>
    <property type="molecule type" value="Genomic_DNA"/>
</dbReference>
<dbReference type="Proteomes" id="UP001501510">
    <property type="component" value="Unassembled WGS sequence"/>
</dbReference>
<evidence type="ECO:0000313" key="2">
    <source>
        <dbReference type="Proteomes" id="UP001501510"/>
    </source>
</evidence>
<dbReference type="RefSeq" id="WP_343759304.1">
    <property type="nucleotide sequence ID" value="NZ_BAAACG010000006.1"/>
</dbReference>
<keyword evidence="2" id="KW-1185">Reference proteome</keyword>
<name>A0ABN1JC46_9CLOT</name>
<evidence type="ECO:0000313" key="1">
    <source>
        <dbReference type="EMBL" id="GAA0735424.1"/>
    </source>
</evidence>
<organism evidence="1 2">
    <name type="scientific">Clostridium oceanicum</name>
    <dbReference type="NCBI Taxonomy" id="1543"/>
    <lineage>
        <taxon>Bacteria</taxon>
        <taxon>Bacillati</taxon>
        <taxon>Bacillota</taxon>
        <taxon>Clostridia</taxon>
        <taxon>Eubacteriales</taxon>
        <taxon>Clostridiaceae</taxon>
        <taxon>Clostridium</taxon>
    </lineage>
</organism>
<evidence type="ECO:0008006" key="3">
    <source>
        <dbReference type="Google" id="ProtNLM"/>
    </source>
</evidence>
<protein>
    <recommendedName>
        <fullName evidence="3">P22 coat protein-protein 5 domain protein</fullName>
    </recommendedName>
</protein>
<reference evidence="1 2" key="1">
    <citation type="journal article" date="2019" name="Int. J. Syst. Evol. Microbiol.">
        <title>The Global Catalogue of Microorganisms (GCM) 10K type strain sequencing project: providing services to taxonomists for standard genome sequencing and annotation.</title>
        <authorList>
            <consortium name="The Broad Institute Genomics Platform"/>
            <consortium name="The Broad Institute Genome Sequencing Center for Infectious Disease"/>
            <person name="Wu L."/>
            <person name="Ma J."/>
        </authorList>
    </citation>
    <scope>NUCLEOTIDE SEQUENCE [LARGE SCALE GENOMIC DNA]</scope>
    <source>
        <strain evidence="1 2">JCM 1407</strain>
    </source>
</reference>
<comment type="caution">
    <text evidence="1">The sequence shown here is derived from an EMBL/GenBank/DDBJ whole genome shotgun (WGS) entry which is preliminary data.</text>
</comment>
<accession>A0ABN1JC46</accession>
<gene>
    <name evidence="1" type="ORF">GCM10008906_09120</name>
</gene>
<dbReference type="SUPFAM" id="SSF56563">
    <property type="entry name" value="Major capsid protein gp5"/>
    <property type="match status" value="1"/>
</dbReference>
<proteinExistence type="predicted"/>